<keyword evidence="1" id="KW-1133">Transmembrane helix</keyword>
<gene>
    <name evidence="2" type="ORF">GCM10022263_39040</name>
</gene>
<dbReference type="EMBL" id="BAABBB010000023">
    <property type="protein sequence ID" value="GAA3548191.1"/>
    <property type="molecule type" value="Genomic_DNA"/>
</dbReference>
<feature type="transmembrane region" description="Helical" evidence="1">
    <location>
        <begin position="194"/>
        <end position="217"/>
    </location>
</feature>
<evidence type="ECO:0000313" key="3">
    <source>
        <dbReference type="Proteomes" id="UP001500301"/>
    </source>
</evidence>
<keyword evidence="1" id="KW-0812">Transmembrane</keyword>
<feature type="transmembrane region" description="Helical" evidence="1">
    <location>
        <begin position="12"/>
        <end position="30"/>
    </location>
</feature>
<keyword evidence="3" id="KW-1185">Reference proteome</keyword>
<reference evidence="3" key="1">
    <citation type="journal article" date="2019" name="Int. J. Syst. Evol. Microbiol.">
        <title>The Global Catalogue of Microorganisms (GCM) 10K type strain sequencing project: providing services to taxonomists for standard genome sequencing and annotation.</title>
        <authorList>
            <consortium name="The Broad Institute Genomics Platform"/>
            <consortium name="The Broad Institute Genome Sequencing Center for Infectious Disease"/>
            <person name="Wu L."/>
            <person name="Ma J."/>
        </authorList>
    </citation>
    <scope>NUCLEOTIDE SEQUENCE [LARGE SCALE GENOMIC DNA]</scope>
    <source>
        <strain evidence="3">JCM 17460</strain>
    </source>
</reference>
<name>A0ABP6WDM5_9ACTN</name>
<dbReference type="Pfam" id="PF11139">
    <property type="entry name" value="SfLAP"/>
    <property type="match status" value="1"/>
</dbReference>
<organism evidence="2 3">
    <name type="scientific">Nocardioides daeguensis</name>
    <dbReference type="NCBI Taxonomy" id="908359"/>
    <lineage>
        <taxon>Bacteria</taxon>
        <taxon>Bacillati</taxon>
        <taxon>Actinomycetota</taxon>
        <taxon>Actinomycetes</taxon>
        <taxon>Propionibacteriales</taxon>
        <taxon>Nocardioidaceae</taxon>
        <taxon>Nocardioides</taxon>
    </lineage>
</organism>
<feature type="transmembrane region" description="Helical" evidence="1">
    <location>
        <begin position="71"/>
        <end position="91"/>
    </location>
</feature>
<evidence type="ECO:0000256" key="1">
    <source>
        <dbReference type="SAM" id="Phobius"/>
    </source>
</evidence>
<proteinExistence type="predicted"/>
<keyword evidence="1" id="KW-0472">Membrane</keyword>
<dbReference type="RefSeq" id="WP_218236865.1">
    <property type="nucleotide sequence ID" value="NZ_BAABBB010000023.1"/>
</dbReference>
<protein>
    <submittedName>
        <fullName evidence="2">GAP family protein</fullName>
    </submittedName>
</protein>
<accession>A0ABP6WDM5</accession>
<feature type="transmembrane region" description="Helical" evidence="1">
    <location>
        <begin position="151"/>
        <end position="182"/>
    </location>
</feature>
<feature type="transmembrane region" description="Helical" evidence="1">
    <location>
        <begin position="37"/>
        <end position="59"/>
    </location>
</feature>
<sequence>MNEVLGEALPLAVGVAISPVPIIAAILMLLSPAATRVAPAFLVGWLLGIGGAVTVFSLLGQLLPTGSEEGARPAVAITQMVLGSLLLMLAVRQWYDRPAPGADPVLPAWMKGVSAMTPLKAVVLGAALAAANPKNALLALSAGVTVARGELAVGSAAIVLVVWVLLAGATVAVPVVTALLVPDRVAAPLDRMRVWLVANNATVMCVLLVVLGVSLVGKSIGAL</sequence>
<dbReference type="InterPro" id="IPR021315">
    <property type="entry name" value="Gap/Sap"/>
</dbReference>
<comment type="caution">
    <text evidence="2">The sequence shown here is derived from an EMBL/GenBank/DDBJ whole genome shotgun (WGS) entry which is preliminary data.</text>
</comment>
<dbReference type="Proteomes" id="UP001500301">
    <property type="component" value="Unassembled WGS sequence"/>
</dbReference>
<evidence type="ECO:0000313" key="2">
    <source>
        <dbReference type="EMBL" id="GAA3548191.1"/>
    </source>
</evidence>